<feature type="compositionally biased region" description="Polar residues" evidence="4">
    <location>
        <begin position="587"/>
        <end position="599"/>
    </location>
</feature>
<feature type="compositionally biased region" description="Basic and acidic residues" evidence="4">
    <location>
        <begin position="203"/>
        <end position="230"/>
    </location>
</feature>
<feature type="compositionally biased region" description="Polar residues" evidence="4">
    <location>
        <begin position="300"/>
        <end position="309"/>
    </location>
</feature>
<keyword evidence="3" id="KW-0175">Coiled coil</keyword>
<feature type="region of interest" description="Disordered" evidence="4">
    <location>
        <begin position="575"/>
        <end position="630"/>
    </location>
</feature>
<dbReference type="InterPro" id="IPR023780">
    <property type="entry name" value="Chromo_domain"/>
</dbReference>
<dbReference type="GO" id="GO:0005634">
    <property type="term" value="C:nucleus"/>
    <property type="evidence" value="ECO:0007669"/>
    <property type="project" value="UniProtKB-SubCell"/>
</dbReference>
<feature type="compositionally biased region" description="Basic and acidic residues" evidence="4">
    <location>
        <begin position="257"/>
        <end position="266"/>
    </location>
</feature>
<keyword evidence="7" id="KW-1185">Reference proteome</keyword>
<dbReference type="Pfam" id="PF00385">
    <property type="entry name" value="Chromo"/>
    <property type="match status" value="1"/>
</dbReference>
<feature type="compositionally biased region" description="Basic and acidic residues" evidence="4">
    <location>
        <begin position="530"/>
        <end position="540"/>
    </location>
</feature>
<proteinExistence type="predicted"/>
<feature type="compositionally biased region" description="Basic and acidic residues" evidence="4">
    <location>
        <begin position="95"/>
        <end position="107"/>
    </location>
</feature>
<evidence type="ECO:0000256" key="4">
    <source>
        <dbReference type="SAM" id="MobiDB-lite"/>
    </source>
</evidence>
<dbReference type="EMBL" id="JABAYA010000044">
    <property type="protein sequence ID" value="KAF7728069.1"/>
    <property type="molecule type" value="Genomic_DNA"/>
</dbReference>
<dbReference type="InterPro" id="IPR016197">
    <property type="entry name" value="Chromo-like_dom_sf"/>
</dbReference>
<feature type="region of interest" description="Disordered" evidence="4">
    <location>
        <begin position="518"/>
        <end position="546"/>
    </location>
</feature>
<evidence type="ECO:0000313" key="7">
    <source>
        <dbReference type="Proteomes" id="UP000605846"/>
    </source>
</evidence>
<dbReference type="InterPro" id="IPR051219">
    <property type="entry name" value="Heterochromatin_chromo-domain"/>
</dbReference>
<dbReference type="PANTHER" id="PTHR22812">
    <property type="entry name" value="CHROMOBOX PROTEIN"/>
    <property type="match status" value="1"/>
</dbReference>
<evidence type="ECO:0000313" key="6">
    <source>
        <dbReference type="EMBL" id="KAF7728069.1"/>
    </source>
</evidence>
<feature type="compositionally biased region" description="Polar residues" evidence="4">
    <location>
        <begin position="387"/>
        <end position="409"/>
    </location>
</feature>
<dbReference type="PROSITE" id="PS50013">
    <property type="entry name" value="CHROMO_2"/>
    <property type="match status" value="1"/>
</dbReference>
<sequence>MPAENDQTHSATEDEEYEVEAILDHRRMKGRGKQLQYRIKWKGYPDEDNTWEKESNVSADLLVEEYWSNKGGAEGLARAKGLKQEKPAKKRKGRRSIELPETGEKRSSSVSDLTHIEADTLVEPEKEVQQHKDTDNTVEPVHHTKPVVDIEDDQAALVVLVTESSQSIQQQQRHQEEQEDNRWDSKDDDLAVLDRQNVSGVGDDIHSFSEYQEKESQDEDKRGDNERLEISEEMPNEAVANAIMDVHQRSLEYVGAEDLKSRNEQSDKEEEGNSILQPELTAVQADKVTETEPTIEENAGSWQGTQTGLEASEDVLKETEAHLEVSGDLATAQSELETKRKLNGDLERLEEDIRTESEQVTDIVLVERELSEEVSSQKETKTETDPTKQVSPHNETQIEDSTNLESNGAANAGSENGLIDGKGSAANEQDRCSNPIQTMSQDDESVQDNIAYDMWEAEASDIEPWDDSRMEMDGSDDDLLVAAAARVEAALNARNQKMAEETIEGDIVEENASILRQKRAIAEDEPSYDETTKRLKHEDEYQALSVQAHKPEVIASQPEDFQVSDSLKDHVPEVLADEHHGLVGTEEQATSPSAENNSLRKAPTERYSRTPVVQPAEDPDTIPSTSIDIDSEDVIFDPNYPNDDTLDWNEAIEAVELIVRKPDLTGPNHAVVRW</sequence>
<protein>
    <submittedName>
        <fullName evidence="6">Trefoil factor 3</fullName>
    </submittedName>
</protein>
<dbReference type="SUPFAM" id="SSF54160">
    <property type="entry name" value="Chromo domain-like"/>
    <property type="match status" value="1"/>
</dbReference>
<accession>A0A8H7BVZ8</accession>
<feature type="domain" description="Chromo" evidence="5">
    <location>
        <begin position="17"/>
        <end position="78"/>
    </location>
</feature>
<dbReference type="CDD" id="cd00024">
    <property type="entry name" value="CD_CSD"/>
    <property type="match status" value="1"/>
</dbReference>
<dbReference type="Gene3D" id="2.40.50.40">
    <property type="match status" value="1"/>
</dbReference>
<feature type="compositionally biased region" description="Basic and acidic residues" evidence="4">
    <location>
        <begin position="370"/>
        <end position="386"/>
    </location>
</feature>
<dbReference type="AlphaFoldDB" id="A0A8H7BVZ8"/>
<comment type="caution">
    <text evidence="6">The sequence shown here is derived from an EMBL/GenBank/DDBJ whole genome shotgun (WGS) entry which is preliminary data.</text>
</comment>
<dbReference type="InterPro" id="IPR000953">
    <property type="entry name" value="Chromo/chromo_shadow_dom"/>
</dbReference>
<name>A0A8H7BVZ8_9FUNG</name>
<feature type="compositionally biased region" description="Low complexity" evidence="4">
    <location>
        <begin position="163"/>
        <end position="172"/>
    </location>
</feature>
<evidence type="ECO:0000259" key="5">
    <source>
        <dbReference type="PROSITE" id="PS50013"/>
    </source>
</evidence>
<reference evidence="6" key="1">
    <citation type="submission" date="2020-01" db="EMBL/GenBank/DDBJ databases">
        <title>Genome Sequencing of Three Apophysomyces-Like Fungal Strains Confirms a Novel Fungal Genus in the Mucoromycota with divergent Burkholderia-like Endosymbiotic Bacteria.</title>
        <authorList>
            <person name="Stajich J.E."/>
            <person name="Macias A.M."/>
            <person name="Carter-House D."/>
            <person name="Lovett B."/>
            <person name="Kasson L.R."/>
            <person name="Berry K."/>
            <person name="Grigoriev I."/>
            <person name="Chang Y."/>
            <person name="Spatafora J."/>
            <person name="Kasson M.T."/>
        </authorList>
    </citation>
    <scope>NUCLEOTIDE SEQUENCE</scope>
    <source>
        <strain evidence="6">NRRL A-21654</strain>
    </source>
</reference>
<gene>
    <name evidence="6" type="primary">HP1B</name>
    <name evidence="6" type="ORF">EC973_006706</name>
</gene>
<feature type="region of interest" description="Disordered" evidence="4">
    <location>
        <begin position="162"/>
        <end position="239"/>
    </location>
</feature>
<feature type="region of interest" description="Disordered" evidence="4">
    <location>
        <begin position="370"/>
        <end position="444"/>
    </location>
</feature>
<dbReference type="SMART" id="SM00298">
    <property type="entry name" value="CHROMO"/>
    <property type="match status" value="1"/>
</dbReference>
<feature type="region of interest" description="Disordered" evidence="4">
    <location>
        <begin position="255"/>
        <end position="312"/>
    </location>
</feature>
<organism evidence="6 7">
    <name type="scientific">Apophysomyces ossiformis</name>
    <dbReference type="NCBI Taxonomy" id="679940"/>
    <lineage>
        <taxon>Eukaryota</taxon>
        <taxon>Fungi</taxon>
        <taxon>Fungi incertae sedis</taxon>
        <taxon>Mucoromycota</taxon>
        <taxon>Mucoromycotina</taxon>
        <taxon>Mucoromycetes</taxon>
        <taxon>Mucorales</taxon>
        <taxon>Mucorineae</taxon>
        <taxon>Mucoraceae</taxon>
        <taxon>Apophysomyces</taxon>
    </lineage>
</organism>
<comment type="subcellular location">
    <subcellularLocation>
        <location evidence="1">Nucleus</location>
    </subcellularLocation>
</comment>
<feature type="region of interest" description="Disordered" evidence="4">
    <location>
        <begin position="78"/>
        <end position="150"/>
    </location>
</feature>
<feature type="compositionally biased region" description="Basic and acidic residues" evidence="4">
    <location>
        <begin position="173"/>
        <end position="189"/>
    </location>
</feature>
<keyword evidence="2" id="KW-0539">Nucleus</keyword>
<dbReference type="OrthoDB" id="433924at2759"/>
<dbReference type="Proteomes" id="UP000605846">
    <property type="component" value="Unassembled WGS sequence"/>
</dbReference>
<evidence type="ECO:0000256" key="3">
    <source>
        <dbReference type="SAM" id="Coils"/>
    </source>
</evidence>
<feature type="compositionally biased region" description="Basic and acidic residues" evidence="4">
    <location>
        <begin position="114"/>
        <end position="148"/>
    </location>
</feature>
<feature type="coiled-coil region" evidence="3">
    <location>
        <begin position="332"/>
        <end position="359"/>
    </location>
</feature>
<evidence type="ECO:0000256" key="2">
    <source>
        <dbReference type="ARBA" id="ARBA00023242"/>
    </source>
</evidence>
<evidence type="ECO:0000256" key="1">
    <source>
        <dbReference type="ARBA" id="ARBA00004123"/>
    </source>
</evidence>